<evidence type="ECO:0000313" key="2">
    <source>
        <dbReference type="EMBL" id="BDS08119.1"/>
    </source>
</evidence>
<proteinExistence type="predicted"/>
<name>A0AAT9FQE4_9BACT</name>
<reference evidence="2" key="1">
    <citation type="submission" date="2024-07" db="EMBL/GenBank/DDBJ databases">
        <title>Complete genome sequence of Verrucomicrobiaceae bacterium NT6N.</title>
        <authorList>
            <person name="Huang C."/>
            <person name="Takami H."/>
            <person name="Hamasaki K."/>
        </authorList>
    </citation>
    <scope>NUCLEOTIDE SEQUENCE</scope>
    <source>
        <strain evidence="2">NT6N</strain>
    </source>
</reference>
<sequence length="362" mass="40483">MLGASPDKEALLKEPIRGLIAMGNIAFHREDHGEANPKADLELLSRFPCVFSGIVVNVAWSQLEPKPGVLDTRVLDEALSAIRAYNTKHPDHHLGIRLRVWPGVTAPVWAKHLGGEPVTVFHKDRPVTCGRFWSLPYRKAWRDFLTRLSVKYDKEPLIREISNTSGSTITDEVTLLSGKPEAVTNMLKAGFSDQAFQDTLLQSVDDYAGWGTTLVECICNPYRRIDSGRTKQDPDFLIRLMKHWAKEFGDRTIFGNHAFQAPPADHIKYLYREMQRSRAAITFQTHSPNGLRWDESIRAASQFGAQSLELWSGTRFGGYEAQGVEKLAAWAKLFQPDAELEGAGRPATRSESGSKGGDKPKK</sequence>
<gene>
    <name evidence="2" type="ORF">NT6N_31590</name>
</gene>
<evidence type="ECO:0000256" key="1">
    <source>
        <dbReference type="SAM" id="MobiDB-lite"/>
    </source>
</evidence>
<dbReference type="Gene3D" id="3.20.20.80">
    <property type="entry name" value="Glycosidases"/>
    <property type="match status" value="1"/>
</dbReference>
<dbReference type="EMBL" id="AP026866">
    <property type="protein sequence ID" value="BDS08119.1"/>
    <property type="molecule type" value="Genomic_DNA"/>
</dbReference>
<feature type="region of interest" description="Disordered" evidence="1">
    <location>
        <begin position="340"/>
        <end position="362"/>
    </location>
</feature>
<organism evidence="2">
    <name type="scientific">Oceaniferula spumae</name>
    <dbReference type="NCBI Taxonomy" id="2979115"/>
    <lineage>
        <taxon>Bacteria</taxon>
        <taxon>Pseudomonadati</taxon>
        <taxon>Verrucomicrobiota</taxon>
        <taxon>Verrucomicrobiia</taxon>
        <taxon>Verrucomicrobiales</taxon>
        <taxon>Verrucomicrobiaceae</taxon>
        <taxon>Oceaniferula</taxon>
    </lineage>
</organism>
<dbReference type="InterPro" id="IPR017853">
    <property type="entry name" value="GH"/>
</dbReference>
<dbReference type="SUPFAM" id="SSF51445">
    <property type="entry name" value="(Trans)glycosidases"/>
    <property type="match status" value="2"/>
</dbReference>
<protein>
    <submittedName>
        <fullName evidence="2">Uncharacterized protein</fullName>
    </submittedName>
</protein>
<dbReference type="AlphaFoldDB" id="A0AAT9FQE4"/>
<accession>A0AAT9FQE4</accession>
<dbReference type="KEGG" id="osu:NT6N_31590"/>